<dbReference type="SUPFAM" id="SSF56645">
    <property type="entry name" value="Acyl-CoA dehydrogenase NM domain-like"/>
    <property type="match status" value="1"/>
</dbReference>
<dbReference type="SUPFAM" id="SSF47203">
    <property type="entry name" value="Acyl-CoA dehydrogenase C-terminal domain-like"/>
    <property type="match status" value="1"/>
</dbReference>
<dbReference type="Gene3D" id="2.40.110.10">
    <property type="entry name" value="Butyryl-CoA Dehydrogenase, subunit A, domain 2"/>
    <property type="match status" value="1"/>
</dbReference>
<dbReference type="EMBL" id="LZSO01000035">
    <property type="protein sequence ID" value="OBB26093.1"/>
    <property type="molecule type" value="Genomic_DNA"/>
</dbReference>
<reference evidence="5" key="1">
    <citation type="submission" date="2016-06" db="EMBL/GenBank/DDBJ databases">
        <authorList>
            <person name="Sutton G."/>
            <person name="Brinkac L."/>
            <person name="Sanka R."/>
            <person name="Adams M."/>
            <person name="Lau E."/>
            <person name="Mehaffy C."/>
            <person name="Tameris M."/>
            <person name="Hatherill M."/>
            <person name="Hanekom W."/>
            <person name="Mahomed H."/>
            <person name="Mcshane H."/>
        </authorList>
    </citation>
    <scope>NUCLEOTIDE SEQUENCE [LARGE SCALE GENOMIC DNA]</scope>
    <source>
        <strain evidence="5">852002-51209_SCH5440388</strain>
    </source>
</reference>
<dbReference type="GO" id="GO:0050660">
    <property type="term" value="F:flavin adenine dinucleotide binding"/>
    <property type="evidence" value="ECO:0007669"/>
    <property type="project" value="InterPro"/>
</dbReference>
<accession>A0A1A0QVZ6</accession>
<evidence type="ECO:0000313" key="5">
    <source>
        <dbReference type="Proteomes" id="UP000093902"/>
    </source>
</evidence>
<feature type="domain" description="Acyl-CoA dehydrogenase C-terminal" evidence="3">
    <location>
        <begin position="250"/>
        <end position="380"/>
    </location>
</feature>
<dbReference type="InterPro" id="IPR013107">
    <property type="entry name" value="Acyl-CoA_DH_C"/>
</dbReference>
<gene>
    <name evidence="4" type="ORF">A5792_27430</name>
</gene>
<comment type="caution">
    <text evidence="4">The sequence shown here is derived from an EMBL/GenBank/DDBJ whole genome shotgun (WGS) entry which is preliminary data.</text>
</comment>
<evidence type="ECO:0000256" key="1">
    <source>
        <dbReference type="ARBA" id="ARBA00023002"/>
    </source>
</evidence>
<dbReference type="AlphaFoldDB" id="A0A1A0QVZ6"/>
<dbReference type="OrthoDB" id="3404950at2"/>
<evidence type="ECO:0000259" key="2">
    <source>
        <dbReference type="Pfam" id="PF02771"/>
    </source>
</evidence>
<evidence type="ECO:0000313" key="4">
    <source>
        <dbReference type="EMBL" id="OBB26093.1"/>
    </source>
</evidence>
<dbReference type="InterPro" id="IPR046373">
    <property type="entry name" value="Acyl-CoA_Oxase/DH_mid-dom_sf"/>
</dbReference>
<dbReference type="Gene3D" id="1.20.140.10">
    <property type="entry name" value="Butyryl-CoA Dehydrogenase, subunit A, domain 3"/>
    <property type="match status" value="1"/>
</dbReference>
<feature type="domain" description="Acyl-CoA dehydrogenase/oxidase N-terminal" evidence="2">
    <location>
        <begin position="31"/>
        <end position="102"/>
    </location>
</feature>
<dbReference type="RefSeq" id="WP_064935090.1">
    <property type="nucleotide sequence ID" value="NZ_LZSO01000035.1"/>
</dbReference>
<keyword evidence="1" id="KW-0560">Oxidoreductase</keyword>
<dbReference type="InterPro" id="IPR009100">
    <property type="entry name" value="AcylCoA_DH/oxidase_NM_dom_sf"/>
</dbReference>
<dbReference type="InterPro" id="IPR036250">
    <property type="entry name" value="AcylCo_DH-like_C"/>
</dbReference>
<proteinExistence type="predicted"/>
<sequence>MTQTLTPDAATGSSRLADYLQRVRSITPLIRAEAESMERAQTLSDAVRDAIAEQNLHRLLVPTELGGGGLLPSEGLRVYEAMAKADASTAWAFMATSWSTAEVLGYLKPEVAKDLMSRDEDFRVAGQLLPRYPAKQVEGGLIVEGNFAFASGSDHATWIGAGVFVADEDGNAILGEDGQPQPRVAMFPKAEIDLKQNWDVWGLGATGSHDYRVDKVFAPNEHTIVTFGGTPYRSETMYKLSNEFVGPLPHVPVVLGIATRALELLASLAVTKFRPNYGGPIGEADIFKLEFARMEALLHAVRLSFYDLVESAEATVNAGHTRTTEQMARMRQQLSWSHEAMDSIVGFAHRWSGSQSIGRTSTLGRYVRDMQVATQHLLVDPKWLADAATDLLPIYAKAGTDA</sequence>
<dbReference type="PIRSF" id="PIRSF016578">
    <property type="entry name" value="HsaA"/>
    <property type="match status" value="1"/>
</dbReference>
<dbReference type="Gene3D" id="1.10.540.10">
    <property type="entry name" value="Acyl-CoA dehydrogenase/oxidase, N-terminal domain"/>
    <property type="match status" value="1"/>
</dbReference>
<dbReference type="Pfam" id="PF02771">
    <property type="entry name" value="Acyl-CoA_dh_N"/>
    <property type="match status" value="1"/>
</dbReference>
<dbReference type="GO" id="GO:0016627">
    <property type="term" value="F:oxidoreductase activity, acting on the CH-CH group of donors"/>
    <property type="evidence" value="ECO:0007669"/>
    <property type="project" value="InterPro"/>
</dbReference>
<organism evidence="4 5">
    <name type="scientific">Mycolicibacterium peregrinum</name>
    <name type="common">Mycobacterium peregrinum</name>
    <dbReference type="NCBI Taxonomy" id="43304"/>
    <lineage>
        <taxon>Bacteria</taxon>
        <taxon>Bacillati</taxon>
        <taxon>Actinomycetota</taxon>
        <taxon>Actinomycetes</taxon>
        <taxon>Mycobacteriales</taxon>
        <taxon>Mycobacteriaceae</taxon>
        <taxon>Mycolicibacterium</taxon>
    </lineage>
</organism>
<dbReference type="InterPro" id="IPR013786">
    <property type="entry name" value="AcylCoA_DH/ox_N"/>
</dbReference>
<dbReference type="Pfam" id="PF08028">
    <property type="entry name" value="Acyl-CoA_dh_2"/>
    <property type="match status" value="1"/>
</dbReference>
<dbReference type="Proteomes" id="UP000093902">
    <property type="component" value="Unassembled WGS sequence"/>
</dbReference>
<dbReference type="InterPro" id="IPR037069">
    <property type="entry name" value="AcylCoA_DH/ox_N_sf"/>
</dbReference>
<name>A0A1A0QVZ6_MYCPR</name>
<evidence type="ECO:0000259" key="3">
    <source>
        <dbReference type="Pfam" id="PF08028"/>
    </source>
</evidence>
<protein>
    <submittedName>
        <fullName evidence="4">Acyl-CoA dehydrogenase</fullName>
    </submittedName>
</protein>